<protein>
    <submittedName>
        <fullName evidence="1">Restriction endonuclease, SacI family</fullName>
        <ecNumber evidence="1">3.1.21.-</ecNumber>
    </submittedName>
</protein>
<keyword evidence="2" id="KW-1185">Reference proteome</keyword>
<gene>
    <name evidence="1" type="ORF">RIF25_08390</name>
</gene>
<name>A0AAE4JW93_9CYAN</name>
<dbReference type="RefSeq" id="WP_322878093.1">
    <property type="nucleotide sequence ID" value="NZ_JAVMIP010000006.1"/>
</dbReference>
<comment type="caution">
    <text evidence="1">The sequence shown here is derived from an EMBL/GenBank/DDBJ whole genome shotgun (WGS) entry which is preliminary data.</text>
</comment>
<dbReference type="AlphaFoldDB" id="A0AAE4JW93"/>
<accession>A0AAE4JW93</accession>
<proteinExistence type="predicted"/>
<dbReference type="EMBL" id="JAVMIP010000006">
    <property type="protein sequence ID" value="MDS3860831.1"/>
    <property type="molecule type" value="Genomic_DNA"/>
</dbReference>
<organism evidence="1 2">
    <name type="scientific">Pseudocalidococcus azoricus BACA0444</name>
    <dbReference type="NCBI Taxonomy" id="2918990"/>
    <lineage>
        <taxon>Bacteria</taxon>
        <taxon>Bacillati</taxon>
        <taxon>Cyanobacteriota</taxon>
        <taxon>Cyanophyceae</taxon>
        <taxon>Acaryochloridales</taxon>
        <taxon>Thermosynechococcaceae</taxon>
        <taxon>Pseudocalidococcus</taxon>
        <taxon>Pseudocalidococcus azoricus</taxon>
    </lineage>
</organism>
<sequence length="201" mass="22592">MQALETTKDAIPLSSENIIKLIEQHLNLKGTSRLPVLIVVAAYNTAQKHLGETVASLHSHNAADSQTGAIGDIEITLVNDDKVITSYEMKDKRVSKEDIDRALQKLSVIQDKPDNYIFVTTDEITSEVQDYACSLYLETNGIEFVVLDCIGFIRHYLHLFHRLRTSFLEEYQKLILAESESSVSQPVKEAFLAMRHAVEGD</sequence>
<keyword evidence="1" id="KW-0255">Endonuclease</keyword>
<dbReference type="GO" id="GO:0016787">
    <property type="term" value="F:hydrolase activity"/>
    <property type="evidence" value="ECO:0007669"/>
    <property type="project" value="UniProtKB-KW"/>
</dbReference>
<dbReference type="EC" id="3.1.21.-" evidence="1"/>
<dbReference type="GO" id="GO:0004519">
    <property type="term" value="F:endonuclease activity"/>
    <property type="evidence" value="ECO:0007669"/>
    <property type="project" value="UniProtKB-KW"/>
</dbReference>
<dbReference type="Pfam" id="PF09566">
    <property type="entry name" value="RE_SacI"/>
    <property type="match status" value="1"/>
</dbReference>
<reference evidence="2" key="1">
    <citation type="submission" date="2023-07" db="EMBL/GenBank/DDBJ databases">
        <authorList>
            <person name="Luz R."/>
            <person name="Cordeiro R."/>
            <person name="Fonseca A."/>
            <person name="Goncalves V."/>
        </authorList>
    </citation>
    <scope>NUCLEOTIDE SEQUENCE [LARGE SCALE GENOMIC DNA]</scope>
    <source>
        <strain evidence="2">BACA0444</strain>
    </source>
</reference>
<dbReference type="InterPro" id="IPR019066">
    <property type="entry name" value="Restrct_endonuc_II_SacI"/>
</dbReference>
<evidence type="ECO:0000313" key="2">
    <source>
        <dbReference type="Proteomes" id="UP001268256"/>
    </source>
</evidence>
<keyword evidence="1" id="KW-0540">Nuclease</keyword>
<evidence type="ECO:0000313" key="1">
    <source>
        <dbReference type="EMBL" id="MDS3860831.1"/>
    </source>
</evidence>
<keyword evidence="1" id="KW-0378">Hydrolase</keyword>
<dbReference type="Proteomes" id="UP001268256">
    <property type="component" value="Unassembled WGS sequence"/>
</dbReference>